<dbReference type="PANTHER" id="PTHR10256">
    <property type="entry name" value="SELENIDE, WATER DIKINASE"/>
    <property type="match status" value="1"/>
</dbReference>
<evidence type="ECO:0000256" key="4">
    <source>
        <dbReference type="ARBA" id="ARBA00022741"/>
    </source>
</evidence>
<dbReference type="GO" id="GO:0000287">
    <property type="term" value="F:magnesium ion binding"/>
    <property type="evidence" value="ECO:0007669"/>
    <property type="project" value="UniProtKB-UniRule"/>
</dbReference>
<evidence type="ECO:0000256" key="2">
    <source>
        <dbReference type="ARBA" id="ARBA00022679"/>
    </source>
</evidence>
<evidence type="ECO:0000313" key="13">
    <source>
        <dbReference type="Proteomes" id="UP000035036"/>
    </source>
</evidence>
<feature type="binding site" evidence="9">
    <location>
        <position position="206"/>
    </location>
    <ligand>
        <name>Mg(2+)</name>
        <dbReference type="ChEBI" id="CHEBI:18420"/>
    </ligand>
</feature>
<keyword evidence="13" id="KW-1185">Reference proteome</keyword>
<feature type="binding site" evidence="9">
    <location>
        <position position="30"/>
    </location>
    <ligand>
        <name>Mg(2+)</name>
        <dbReference type="ChEBI" id="CHEBI:18420"/>
    </ligand>
</feature>
<name>A0A0B5FGK5_9BACT</name>
<evidence type="ECO:0000256" key="1">
    <source>
        <dbReference type="ARBA" id="ARBA00008026"/>
    </source>
</evidence>
<keyword evidence="4 9" id="KW-0547">Nucleotide-binding</keyword>
<dbReference type="Gene3D" id="3.90.650.10">
    <property type="entry name" value="PurM-like C-terminal domain"/>
    <property type="match status" value="1"/>
</dbReference>
<dbReference type="KEGG" id="gsb:GSUB_12895"/>
<feature type="domain" description="PurM-like C-terminal" evidence="11">
    <location>
        <begin position="148"/>
        <end position="325"/>
    </location>
</feature>
<dbReference type="NCBIfam" id="NF002098">
    <property type="entry name" value="PRK00943.1"/>
    <property type="match status" value="1"/>
</dbReference>
<dbReference type="AlphaFoldDB" id="A0A0B5FGK5"/>
<protein>
    <recommendedName>
        <fullName evidence="9">Selenide, water dikinase</fullName>
        <ecNumber evidence="9">2.7.9.3</ecNumber>
    </recommendedName>
    <alternativeName>
        <fullName evidence="9">Selenium donor protein</fullName>
    </alternativeName>
    <alternativeName>
        <fullName evidence="9">Selenophosphate synthase</fullName>
    </alternativeName>
</protein>
<keyword evidence="3 9" id="KW-0479">Metal-binding</keyword>
<evidence type="ECO:0000256" key="6">
    <source>
        <dbReference type="ARBA" id="ARBA00022840"/>
    </source>
</evidence>
<gene>
    <name evidence="9" type="primary">selD</name>
    <name evidence="12" type="ORF">GSUB_12895</name>
</gene>
<dbReference type="GO" id="GO:0005737">
    <property type="term" value="C:cytoplasm"/>
    <property type="evidence" value="ECO:0007669"/>
    <property type="project" value="TreeGrafter"/>
</dbReference>
<keyword evidence="6 9" id="KW-0067">ATP-binding</keyword>
<evidence type="ECO:0000256" key="8">
    <source>
        <dbReference type="ARBA" id="ARBA00023266"/>
    </source>
</evidence>
<accession>A0A0B5FGK5</accession>
<feature type="binding site" description="in other chain" evidence="9">
    <location>
        <position position="70"/>
    </location>
    <ligand>
        <name>ATP</name>
        <dbReference type="ChEBI" id="CHEBI:30616"/>
        <note>ligand shared between dimeric partners</note>
    </ligand>
</feature>
<evidence type="ECO:0000256" key="5">
    <source>
        <dbReference type="ARBA" id="ARBA00022777"/>
    </source>
</evidence>
<dbReference type="Pfam" id="PF02769">
    <property type="entry name" value="AIRS_C"/>
    <property type="match status" value="1"/>
</dbReference>
<dbReference type="InterPro" id="IPR036676">
    <property type="entry name" value="PurM-like_C_sf"/>
</dbReference>
<dbReference type="InterPro" id="IPR004536">
    <property type="entry name" value="SPS/SelD"/>
</dbReference>
<comment type="function">
    <text evidence="9">Synthesizes selenophosphate from selenide and ATP.</text>
</comment>
<feature type="binding site" description="in other chain" evidence="9">
    <location>
        <position position="47"/>
    </location>
    <ligand>
        <name>ATP</name>
        <dbReference type="ChEBI" id="CHEBI:30616"/>
        <note>ligand shared between dimeric partners</note>
    </ligand>
</feature>
<dbReference type="PIRSF" id="PIRSF036407">
    <property type="entry name" value="Selenphspht_syn"/>
    <property type="match status" value="1"/>
</dbReference>
<evidence type="ECO:0000313" key="12">
    <source>
        <dbReference type="EMBL" id="AJF07277.1"/>
    </source>
</evidence>
<dbReference type="NCBIfam" id="TIGR00476">
    <property type="entry name" value="selD"/>
    <property type="match status" value="1"/>
</dbReference>
<dbReference type="GO" id="GO:0016260">
    <property type="term" value="P:selenocysteine biosynthetic process"/>
    <property type="evidence" value="ECO:0007669"/>
    <property type="project" value="InterPro"/>
</dbReference>
<keyword evidence="8 9" id="KW-0711">Selenium</keyword>
<dbReference type="STRING" id="483547.GSUB_12895"/>
<dbReference type="GO" id="GO:0005524">
    <property type="term" value="F:ATP binding"/>
    <property type="evidence" value="ECO:0007669"/>
    <property type="project" value="UniProtKB-UniRule"/>
</dbReference>
<keyword evidence="2 9" id="KW-0808">Transferase</keyword>
<feature type="binding site" evidence="9">
    <location>
        <begin position="118"/>
        <end position="120"/>
    </location>
    <ligand>
        <name>ATP</name>
        <dbReference type="ChEBI" id="CHEBI:30616"/>
        <note>ligand shared between dimeric partners</note>
    </ligand>
</feature>
<keyword evidence="5 9" id="KW-0418">Kinase</keyword>
<evidence type="ECO:0000256" key="7">
    <source>
        <dbReference type="ARBA" id="ARBA00022842"/>
    </source>
</evidence>
<feature type="binding site" evidence="9">
    <location>
        <position position="70"/>
    </location>
    <ligand>
        <name>Mg(2+)</name>
        <dbReference type="ChEBI" id="CHEBI:18420"/>
    </ligand>
</feature>
<dbReference type="EMBL" id="CP010311">
    <property type="protein sequence ID" value="AJF07277.1"/>
    <property type="molecule type" value="Genomic_DNA"/>
</dbReference>
<comment type="similarity">
    <text evidence="1 9">Belongs to the selenophosphate synthase 1 family. Class I subfamily.</text>
</comment>
<dbReference type="SUPFAM" id="SSF55326">
    <property type="entry name" value="PurM N-terminal domain-like"/>
    <property type="match status" value="1"/>
</dbReference>
<dbReference type="EC" id="2.7.9.3" evidence="9"/>
<evidence type="ECO:0000259" key="10">
    <source>
        <dbReference type="Pfam" id="PF00586"/>
    </source>
</evidence>
<dbReference type="Gene3D" id="3.30.1330.10">
    <property type="entry name" value="PurM-like, N-terminal domain"/>
    <property type="match status" value="1"/>
</dbReference>
<dbReference type="HOGENOM" id="CLU_032859_0_1_7"/>
<dbReference type="FunFam" id="3.90.650.10:FF:000004">
    <property type="entry name" value="Selenide, water dikinase"/>
    <property type="match status" value="1"/>
</dbReference>
<dbReference type="InterPro" id="IPR016188">
    <property type="entry name" value="PurM-like_N"/>
</dbReference>
<comment type="caution">
    <text evidence="9">Lacks conserved residue(s) required for the propagation of feature annotation.</text>
</comment>
<keyword evidence="7 9" id="KW-0460">Magnesium</keyword>
<dbReference type="Pfam" id="PF00586">
    <property type="entry name" value="AIRS"/>
    <property type="match status" value="1"/>
</dbReference>
<dbReference type="InterPro" id="IPR036921">
    <property type="entry name" value="PurM-like_N_sf"/>
</dbReference>
<feature type="domain" description="PurM-like N-terminal" evidence="10">
    <location>
        <begin position="30"/>
        <end position="136"/>
    </location>
</feature>
<reference evidence="12 13" key="1">
    <citation type="journal article" date="2015" name="Genome Announc.">
        <title>Genomes of Geoalkalibacter ferrihydriticus Z-0531T and Geoalkalibacter subterraneus Red1T, Two Haloalkaliphilic Metal-Reducing Deltaproteobacteria.</title>
        <authorList>
            <person name="Badalamenti J.P."/>
            <person name="Krajmalnik-Brown R."/>
            <person name="Torres C.I."/>
            <person name="Bond D.R."/>
        </authorList>
    </citation>
    <scope>NUCLEOTIDE SEQUENCE [LARGE SCALE GENOMIC DNA]</scope>
    <source>
        <strain evidence="12 13">Red1</strain>
    </source>
</reference>
<dbReference type="GO" id="GO:0004756">
    <property type="term" value="F:selenide, water dikinase activity"/>
    <property type="evidence" value="ECO:0007669"/>
    <property type="project" value="UniProtKB-UniRule"/>
</dbReference>
<dbReference type="PANTHER" id="PTHR10256:SF0">
    <property type="entry name" value="INACTIVE SELENIDE, WATER DIKINASE-LIKE PROTEIN-RELATED"/>
    <property type="match status" value="1"/>
</dbReference>
<evidence type="ECO:0000259" key="11">
    <source>
        <dbReference type="Pfam" id="PF02769"/>
    </source>
</evidence>
<comment type="subunit">
    <text evidence="9">Homodimer.</text>
</comment>
<comment type="catalytic activity">
    <reaction evidence="9">
        <text>hydrogenselenide + ATP + H2O = selenophosphate + AMP + phosphate + 2 H(+)</text>
        <dbReference type="Rhea" id="RHEA:18737"/>
        <dbReference type="ChEBI" id="CHEBI:15377"/>
        <dbReference type="ChEBI" id="CHEBI:15378"/>
        <dbReference type="ChEBI" id="CHEBI:16144"/>
        <dbReference type="ChEBI" id="CHEBI:29317"/>
        <dbReference type="ChEBI" id="CHEBI:30616"/>
        <dbReference type="ChEBI" id="CHEBI:43474"/>
        <dbReference type="ChEBI" id="CHEBI:456215"/>
        <dbReference type="EC" id="2.7.9.3"/>
    </reaction>
</comment>
<organism evidence="12 13">
    <name type="scientific">Geoalkalibacter subterraneus</name>
    <dbReference type="NCBI Taxonomy" id="483547"/>
    <lineage>
        <taxon>Bacteria</taxon>
        <taxon>Pseudomonadati</taxon>
        <taxon>Thermodesulfobacteriota</taxon>
        <taxon>Desulfuromonadia</taxon>
        <taxon>Desulfuromonadales</taxon>
        <taxon>Geoalkalibacteraceae</taxon>
        <taxon>Geoalkalibacter</taxon>
    </lineage>
</organism>
<dbReference type="InterPro" id="IPR023061">
    <property type="entry name" value="SelD_I"/>
</dbReference>
<dbReference type="Proteomes" id="UP000035036">
    <property type="component" value="Chromosome"/>
</dbReference>
<evidence type="ECO:0000256" key="3">
    <source>
        <dbReference type="ARBA" id="ARBA00022723"/>
    </source>
</evidence>
<comment type="cofactor">
    <cofactor evidence="9">
        <name>Mg(2+)</name>
        <dbReference type="ChEBI" id="CHEBI:18420"/>
    </cofactor>
    <text evidence="9">Binds 1 Mg(2+) ion per monomer.</text>
</comment>
<dbReference type="InterPro" id="IPR010918">
    <property type="entry name" value="PurM-like_C_dom"/>
</dbReference>
<evidence type="ECO:0000256" key="9">
    <source>
        <dbReference type="HAMAP-Rule" id="MF_00625"/>
    </source>
</evidence>
<dbReference type="SUPFAM" id="SSF56042">
    <property type="entry name" value="PurM C-terminal domain-like"/>
    <property type="match status" value="1"/>
</dbReference>
<proteinExistence type="inferred from homology"/>
<sequence length="327" mass="34005">MGPETLAQVLRQLPISADPNLLSAAIPFADAGIYRISDDLALVQSIDFFTPVVDDPYLFGQIAAANALSDVFAMGARPITALNLIGFPLCTLGVDDLTAILIGGADKVAEAGAVIAGGHSVEDDEPKYGLAVTGLVDPAAMITTVGARPGDRLILTKPLGTGLLATALKGEVLTESDLSEAISGMATLNKRAAEVMLETGVHACTDITGFGLLGHALELAAASNVRIVLDGKSLPAYPQALEMASMGLVPEGSYRNRSHYLPRVQDPERIPAATLDLLADPQTSGGLLMVVAPDKCDRLREKLSAAGCGAWLIGHIEEGPAGQMRVY</sequence>
<dbReference type="CDD" id="cd02195">
    <property type="entry name" value="SelD"/>
    <property type="match status" value="1"/>
</dbReference>
<dbReference type="HAMAP" id="MF_00625">
    <property type="entry name" value="SelD"/>
    <property type="match status" value="1"/>
</dbReference>